<accession>A0A5B7FG25</accession>
<protein>
    <recommendedName>
        <fullName evidence="4">Secreted protein</fullName>
    </recommendedName>
</protein>
<comment type="caution">
    <text evidence="2">The sequence shown here is derived from an EMBL/GenBank/DDBJ whole genome shotgun (WGS) entry which is preliminary data.</text>
</comment>
<dbReference type="AlphaFoldDB" id="A0A5B7FG25"/>
<feature type="chain" id="PRO_5022790344" description="Secreted protein" evidence="1">
    <location>
        <begin position="16"/>
        <end position="79"/>
    </location>
</feature>
<dbReference type="EMBL" id="VSRR010006170">
    <property type="protein sequence ID" value="MPC44189.1"/>
    <property type="molecule type" value="Genomic_DNA"/>
</dbReference>
<name>A0A5B7FG25_PORTR</name>
<evidence type="ECO:0000313" key="2">
    <source>
        <dbReference type="EMBL" id="MPC44189.1"/>
    </source>
</evidence>
<feature type="signal peptide" evidence="1">
    <location>
        <begin position="1"/>
        <end position="15"/>
    </location>
</feature>
<keyword evidence="1" id="KW-0732">Signal</keyword>
<proteinExistence type="predicted"/>
<evidence type="ECO:0008006" key="4">
    <source>
        <dbReference type="Google" id="ProtNLM"/>
    </source>
</evidence>
<reference evidence="2 3" key="1">
    <citation type="submission" date="2019-05" db="EMBL/GenBank/DDBJ databases">
        <title>Another draft genome of Portunus trituberculatus and its Hox gene families provides insights of decapod evolution.</title>
        <authorList>
            <person name="Jeong J.-H."/>
            <person name="Song I."/>
            <person name="Kim S."/>
            <person name="Choi T."/>
            <person name="Kim D."/>
            <person name="Ryu S."/>
            <person name="Kim W."/>
        </authorList>
    </citation>
    <scope>NUCLEOTIDE SEQUENCE [LARGE SCALE GENOMIC DNA]</scope>
    <source>
        <tissue evidence="2">Muscle</tissue>
    </source>
</reference>
<evidence type="ECO:0000313" key="3">
    <source>
        <dbReference type="Proteomes" id="UP000324222"/>
    </source>
</evidence>
<organism evidence="2 3">
    <name type="scientific">Portunus trituberculatus</name>
    <name type="common">Swimming crab</name>
    <name type="synonym">Neptunus trituberculatus</name>
    <dbReference type="NCBI Taxonomy" id="210409"/>
    <lineage>
        <taxon>Eukaryota</taxon>
        <taxon>Metazoa</taxon>
        <taxon>Ecdysozoa</taxon>
        <taxon>Arthropoda</taxon>
        <taxon>Crustacea</taxon>
        <taxon>Multicrustacea</taxon>
        <taxon>Malacostraca</taxon>
        <taxon>Eumalacostraca</taxon>
        <taxon>Eucarida</taxon>
        <taxon>Decapoda</taxon>
        <taxon>Pleocyemata</taxon>
        <taxon>Brachyura</taxon>
        <taxon>Eubrachyura</taxon>
        <taxon>Portunoidea</taxon>
        <taxon>Portunidae</taxon>
        <taxon>Portuninae</taxon>
        <taxon>Portunus</taxon>
    </lineage>
</organism>
<keyword evidence="3" id="KW-1185">Reference proteome</keyword>
<evidence type="ECO:0000256" key="1">
    <source>
        <dbReference type="SAM" id="SignalP"/>
    </source>
</evidence>
<dbReference type="Proteomes" id="UP000324222">
    <property type="component" value="Unassembled WGS sequence"/>
</dbReference>
<gene>
    <name evidence="2" type="ORF">E2C01_037856</name>
</gene>
<sequence>MKTTTILMLLPLSLGSKRSWLTSEQLCDLFAKKLFTPTAFRTVRQIRSSAACRQPAIAAFVCLQSQPAQTKMTSHCEGL</sequence>